<dbReference type="InterPro" id="IPR035965">
    <property type="entry name" value="PAS-like_dom_sf"/>
</dbReference>
<dbReference type="SMART" id="SM00331">
    <property type="entry name" value="PP2C_SIG"/>
    <property type="match status" value="1"/>
</dbReference>
<dbReference type="PANTHER" id="PTHR43156:SF2">
    <property type="entry name" value="STAGE II SPORULATION PROTEIN E"/>
    <property type="match status" value="1"/>
</dbReference>
<evidence type="ECO:0000256" key="1">
    <source>
        <dbReference type="ARBA" id="ARBA00022801"/>
    </source>
</evidence>
<reference evidence="5" key="1">
    <citation type="journal article" date="2019" name="Int. J. Syst. Evol. Microbiol.">
        <title>The Global Catalogue of Microorganisms (GCM) 10K type strain sequencing project: providing services to taxonomists for standard genome sequencing and annotation.</title>
        <authorList>
            <consortium name="The Broad Institute Genomics Platform"/>
            <consortium name="The Broad Institute Genome Sequencing Center for Infectious Disease"/>
            <person name="Wu L."/>
            <person name="Ma J."/>
        </authorList>
    </citation>
    <scope>NUCLEOTIDE SEQUENCE [LARGE SCALE GENOMIC DNA]</scope>
    <source>
        <strain evidence="5">JCM 5067</strain>
    </source>
</reference>
<dbReference type="Gene3D" id="3.30.450.20">
    <property type="entry name" value="PAS domain"/>
    <property type="match status" value="1"/>
</dbReference>
<dbReference type="SUPFAM" id="SSF81606">
    <property type="entry name" value="PP2C-like"/>
    <property type="match status" value="1"/>
</dbReference>
<feature type="region of interest" description="Disordered" evidence="2">
    <location>
        <begin position="1"/>
        <end position="27"/>
    </location>
</feature>
<sequence length="564" mass="60534">MAGAGPEACHARGMTDREEPVAAASGRGGFGMAGGGPVYASSGRVAPRPPAADGDQALAARIATVQEVLDGLPGSAIFLMPVFGDDGEVADFRIMAAAPDAVDIAARRGQELVGLSILETYPTVVGTELWRGYLRTLESGVRYEGDPFEYEEVLAGIPRLSRFAVRVAACQGGLIVSWVRLDSGEREQRRLTVMQRLAMMGWADWDLTGNVVTWSDEVYAIFGRDRAQEPMTLAELRSQVVAEDLPALVRTVRRLLGEGKPIDHTFRITTAVGEVRHVRIVAEAEMDARENPVEVLGFFQDLTPAKRAEQQLLEHQRAALAHRSLLAAERDLAGRLQHALLPVPQQSLRLAGLTVDVAYQPLQEGLNVGGDWYSAIELPDGSALLVIGDVAGHGLDAVATMAQLRFTAKGMAITGTPLATILTRLNTLLLHTSERNFSTATMIMAHYEPDTSQLSWVQAGHPPPLLLRQGRAHYLPAPRGILLGATTAPHYEASALRLLPGDQLLLYTDGLVEKPGEDVDEGLARLVAAATAPTGGARVLDGILDALVTPDARRDDICALHISL</sequence>
<dbReference type="PANTHER" id="PTHR43156">
    <property type="entry name" value="STAGE II SPORULATION PROTEIN E-RELATED"/>
    <property type="match status" value="1"/>
</dbReference>
<evidence type="ECO:0000256" key="2">
    <source>
        <dbReference type="SAM" id="MobiDB-lite"/>
    </source>
</evidence>
<keyword evidence="1" id="KW-0378">Hydrolase</keyword>
<gene>
    <name evidence="4" type="ORF">GCM10010394_10680</name>
</gene>
<dbReference type="NCBIfam" id="TIGR00229">
    <property type="entry name" value="sensory_box"/>
    <property type="match status" value="1"/>
</dbReference>
<protein>
    <recommendedName>
        <fullName evidence="3">PAC domain-containing protein</fullName>
    </recommendedName>
</protein>
<dbReference type="CDD" id="cd00130">
    <property type="entry name" value="PAS"/>
    <property type="match status" value="1"/>
</dbReference>
<evidence type="ECO:0000259" key="3">
    <source>
        <dbReference type="PROSITE" id="PS50113"/>
    </source>
</evidence>
<dbReference type="InterPro" id="IPR052016">
    <property type="entry name" value="Bact_Sigma-Reg"/>
</dbReference>
<comment type="caution">
    <text evidence="4">The sequence shown here is derived from an EMBL/GenBank/DDBJ whole genome shotgun (WGS) entry which is preliminary data.</text>
</comment>
<dbReference type="PROSITE" id="PS50113">
    <property type="entry name" value="PAC"/>
    <property type="match status" value="1"/>
</dbReference>
<dbReference type="Proteomes" id="UP001500668">
    <property type="component" value="Unassembled WGS sequence"/>
</dbReference>
<keyword evidence="5" id="KW-1185">Reference proteome</keyword>
<dbReference type="InterPro" id="IPR013655">
    <property type="entry name" value="PAS_fold_3"/>
</dbReference>
<dbReference type="Pfam" id="PF08447">
    <property type="entry name" value="PAS_3"/>
    <property type="match status" value="1"/>
</dbReference>
<evidence type="ECO:0000313" key="4">
    <source>
        <dbReference type="EMBL" id="GAA0583735.1"/>
    </source>
</evidence>
<proteinExistence type="predicted"/>
<feature type="domain" description="PAC" evidence="3">
    <location>
        <begin position="262"/>
        <end position="314"/>
    </location>
</feature>
<dbReference type="InterPro" id="IPR000700">
    <property type="entry name" value="PAS-assoc_C"/>
</dbReference>
<organism evidence="4 5">
    <name type="scientific">Streptomyces crystallinus</name>
    <dbReference type="NCBI Taxonomy" id="68191"/>
    <lineage>
        <taxon>Bacteria</taxon>
        <taxon>Bacillati</taxon>
        <taxon>Actinomycetota</taxon>
        <taxon>Actinomycetes</taxon>
        <taxon>Kitasatosporales</taxon>
        <taxon>Streptomycetaceae</taxon>
        <taxon>Streptomyces</taxon>
    </lineage>
</organism>
<dbReference type="Gene3D" id="3.60.40.10">
    <property type="entry name" value="PPM-type phosphatase domain"/>
    <property type="match status" value="1"/>
</dbReference>
<accession>A0ABN1F6P7</accession>
<dbReference type="InterPro" id="IPR000014">
    <property type="entry name" value="PAS"/>
</dbReference>
<dbReference type="InterPro" id="IPR036457">
    <property type="entry name" value="PPM-type-like_dom_sf"/>
</dbReference>
<dbReference type="Pfam" id="PF07228">
    <property type="entry name" value="SpoIIE"/>
    <property type="match status" value="1"/>
</dbReference>
<dbReference type="EMBL" id="BAAACA010000006">
    <property type="protein sequence ID" value="GAA0583735.1"/>
    <property type="molecule type" value="Genomic_DNA"/>
</dbReference>
<dbReference type="Gene3D" id="2.10.70.100">
    <property type="match status" value="1"/>
</dbReference>
<dbReference type="SUPFAM" id="SSF55785">
    <property type="entry name" value="PYP-like sensor domain (PAS domain)"/>
    <property type="match status" value="1"/>
</dbReference>
<feature type="compositionally biased region" description="Basic and acidic residues" evidence="2">
    <location>
        <begin position="9"/>
        <end position="20"/>
    </location>
</feature>
<dbReference type="InterPro" id="IPR001932">
    <property type="entry name" value="PPM-type_phosphatase-like_dom"/>
</dbReference>
<evidence type="ECO:0000313" key="5">
    <source>
        <dbReference type="Proteomes" id="UP001500668"/>
    </source>
</evidence>
<name>A0ABN1F6P7_9ACTN</name>